<keyword evidence="1" id="KW-0963">Cytoplasm</keyword>
<organism evidence="4 5">
    <name type="scientific">Musa balbisiana</name>
    <name type="common">Banana</name>
    <dbReference type="NCBI Taxonomy" id="52838"/>
    <lineage>
        <taxon>Eukaryota</taxon>
        <taxon>Viridiplantae</taxon>
        <taxon>Streptophyta</taxon>
        <taxon>Embryophyta</taxon>
        <taxon>Tracheophyta</taxon>
        <taxon>Spermatophyta</taxon>
        <taxon>Magnoliopsida</taxon>
        <taxon>Liliopsida</taxon>
        <taxon>Zingiberales</taxon>
        <taxon>Musaceae</taxon>
        <taxon>Musa</taxon>
    </lineage>
</organism>
<reference evidence="4 5" key="1">
    <citation type="journal article" date="2019" name="Nat. Plants">
        <title>Genome sequencing of Musa balbisiana reveals subgenome evolution and function divergence in polyploid bananas.</title>
        <authorList>
            <person name="Yao X."/>
        </authorList>
    </citation>
    <scope>NUCLEOTIDE SEQUENCE [LARGE SCALE GENOMIC DNA]</scope>
    <source>
        <strain evidence="5">cv. DH-PKW</strain>
        <tissue evidence="4">Leaves</tissue>
    </source>
</reference>
<keyword evidence="5" id="KW-1185">Reference proteome</keyword>
<proteinExistence type="predicted"/>
<name>A0A4S8IR12_MUSBA</name>
<evidence type="ECO:0000256" key="2">
    <source>
        <dbReference type="ARBA" id="ARBA00022768"/>
    </source>
</evidence>
<evidence type="ECO:0000256" key="1">
    <source>
        <dbReference type="ARBA" id="ARBA00022490"/>
    </source>
</evidence>
<dbReference type="GO" id="GO:0003924">
    <property type="term" value="F:GTPase activity"/>
    <property type="evidence" value="ECO:0007669"/>
    <property type="project" value="TreeGrafter"/>
</dbReference>
<dbReference type="STRING" id="52838.A0A4S8IR12"/>
<comment type="caution">
    <text evidence="4">The sequence shown here is derived from an EMBL/GenBank/DDBJ whole genome shotgun (WGS) entry which is preliminary data.</text>
</comment>
<dbReference type="GO" id="GO:0043022">
    <property type="term" value="F:ribosome binding"/>
    <property type="evidence" value="ECO:0007669"/>
    <property type="project" value="TreeGrafter"/>
</dbReference>
<dbReference type="GO" id="GO:0005829">
    <property type="term" value="C:cytosol"/>
    <property type="evidence" value="ECO:0007669"/>
    <property type="project" value="TreeGrafter"/>
</dbReference>
<dbReference type="PANTHER" id="PTHR42908">
    <property type="entry name" value="TRANSLATION ELONGATION FACTOR-RELATED"/>
    <property type="match status" value="1"/>
</dbReference>
<keyword evidence="2" id="KW-0251">Elongation factor</keyword>
<dbReference type="GO" id="GO:1990904">
    <property type="term" value="C:ribonucleoprotein complex"/>
    <property type="evidence" value="ECO:0007669"/>
    <property type="project" value="TreeGrafter"/>
</dbReference>
<evidence type="ECO:0000313" key="4">
    <source>
        <dbReference type="EMBL" id="THU51073.1"/>
    </source>
</evidence>
<sequence>MVKFTVEKLRSTMDKKHNIRSMSVIAHIDHEDDRVMRDDRCFLELQVEGQEAYQTFRRVIETADVVMATYEDPLLGDVQVHLEHRTVFSAGLLGWALPRSMQPNLESMS</sequence>
<dbReference type="PANTHER" id="PTHR42908:SF10">
    <property type="entry name" value="EUKARYOTIC TRANSLATION ELONGATION FACTOR 2"/>
    <property type="match status" value="1"/>
</dbReference>
<dbReference type="AlphaFoldDB" id="A0A4S8IR12"/>
<gene>
    <name evidence="4" type="ORF">C4D60_Mb06t27180</name>
</gene>
<dbReference type="GO" id="GO:0003746">
    <property type="term" value="F:translation elongation factor activity"/>
    <property type="evidence" value="ECO:0007669"/>
    <property type="project" value="UniProtKB-KW"/>
</dbReference>
<keyword evidence="3" id="KW-0648">Protein biosynthesis</keyword>
<evidence type="ECO:0000256" key="3">
    <source>
        <dbReference type="ARBA" id="ARBA00022917"/>
    </source>
</evidence>
<protein>
    <submittedName>
        <fullName evidence="4">Uncharacterized protein</fullName>
    </submittedName>
</protein>
<accession>A0A4S8IR12</accession>
<dbReference type="EMBL" id="PYDT01000009">
    <property type="protein sequence ID" value="THU51073.1"/>
    <property type="molecule type" value="Genomic_DNA"/>
</dbReference>
<evidence type="ECO:0000313" key="5">
    <source>
        <dbReference type="Proteomes" id="UP000317650"/>
    </source>
</evidence>
<dbReference type="Proteomes" id="UP000317650">
    <property type="component" value="Chromosome 6"/>
</dbReference>